<keyword evidence="3" id="KW-1185">Reference proteome</keyword>
<sequence length="273" mass="30463">MLAAELHGKLGDGTNARDRMEDILTSNVFGLLRCVEHSKLLIPWLSRCLRAEDSSPELIDEAIDRADIRFWPRLNQQELDVLILLHGSRGIHVVGVECKYESGKSGALSDTSGTGLEASTPRGDQLADYMNALAADAVRPRPYSPEAVHRRSLIYLTAHASAPRDELEASLQFRHPTASIDLYWLAWRQLTPLLPQEAVGPDVSVLLSDLRRVLERRGLSTFTGWHAPTLAWSLLQPERLFQVSRDGKFFERMSAPSLPADATFWKGTTRRGA</sequence>
<evidence type="ECO:0000313" key="3">
    <source>
        <dbReference type="Proteomes" id="UP000183760"/>
    </source>
</evidence>
<dbReference type="RefSeq" id="WP_143097210.1">
    <property type="nucleotide sequence ID" value="NZ_BJXR01000031.1"/>
</dbReference>
<reference evidence="1 4" key="2">
    <citation type="submission" date="2019-07" db="EMBL/GenBank/DDBJ databases">
        <title>Whole genome shotgun sequence of Myxococcus fulvus NBRC 100333.</title>
        <authorList>
            <person name="Hosoyama A."/>
            <person name="Uohara A."/>
            <person name="Ohji S."/>
            <person name="Ichikawa N."/>
        </authorList>
    </citation>
    <scope>NUCLEOTIDE SEQUENCE [LARGE SCALE GENOMIC DNA]</scope>
    <source>
        <strain evidence="1 4">NBRC 100333</strain>
    </source>
</reference>
<dbReference type="AlphaFoldDB" id="A0A511T4P9"/>
<comment type="caution">
    <text evidence="1">The sequence shown here is derived from an EMBL/GenBank/DDBJ whole genome shotgun (WGS) entry which is preliminary data.</text>
</comment>
<gene>
    <name evidence="1" type="ORF">MFU01_41760</name>
    <name evidence="2" type="ORF">SAMN05443572_105395</name>
</gene>
<proteinExistence type="predicted"/>
<reference evidence="2 3" key="1">
    <citation type="submission" date="2016-10" db="EMBL/GenBank/DDBJ databases">
        <authorList>
            <person name="Varghese N."/>
            <person name="Submissions S."/>
        </authorList>
    </citation>
    <scope>NUCLEOTIDE SEQUENCE [LARGE SCALE GENOMIC DNA]</scope>
    <source>
        <strain evidence="2 3">DSM 16525</strain>
    </source>
</reference>
<dbReference type="Proteomes" id="UP000183760">
    <property type="component" value="Unassembled WGS sequence"/>
</dbReference>
<evidence type="ECO:0000313" key="1">
    <source>
        <dbReference type="EMBL" id="GEN09139.1"/>
    </source>
</evidence>
<evidence type="ECO:0000313" key="2">
    <source>
        <dbReference type="EMBL" id="SEU15786.1"/>
    </source>
</evidence>
<dbReference type="OrthoDB" id="5525789at2"/>
<dbReference type="EMBL" id="FOIB01000005">
    <property type="protein sequence ID" value="SEU15786.1"/>
    <property type="molecule type" value="Genomic_DNA"/>
</dbReference>
<accession>A0A511T4P9</accession>
<evidence type="ECO:0008006" key="5">
    <source>
        <dbReference type="Google" id="ProtNLM"/>
    </source>
</evidence>
<dbReference type="EMBL" id="BJXR01000031">
    <property type="protein sequence ID" value="GEN09139.1"/>
    <property type="molecule type" value="Genomic_DNA"/>
</dbReference>
<evidence type="ECO:0000313" key="4">
    <source>
        <dbReference type="Proteomes" id="UP000321514"/>
    </source>
</evidence>
<dbReference type="Proteomes" id="UP000321514">
    <property type="component" value="Unassembled WGS sequence"/>
</dbReference>
<protein>
    <recommendedName>
        <fullName evidence="5">NERD domain-containing protein</fullName>
    </recommendedName>
</protein>
<name>A0A511T4P9_MYXFU</name>
<organism evidence="1 4">
    <name type="scientific">Myxococcus fulvus</name>
    <dbReference type="NCBI Taxonomy" id="33"/>
    <lineage>
        <taxon>Bacteria</taxon>
        <taxon>Pseudomonadati</taxon>
        <taxon>Myxococcota</taxon>
        <taxon>Myxococcia</taxon>
        <taxon>Myxococcales</taxon>
        <taxon>Cystobacterineae</taxon>
        <taxon>Myxococcaceae</taxon>
        <taxon>Myxococcus</taxon>
    </lineage>
</organism>